<dbReference type="AlphaFoldDB" id="A0A7R9M1Y9"/>
<dbReference type="Proteomes" id="UP000728032">
    <property type="component" value="Unassembled WGS sequence"/>
</dbReference>
<proteinExistence type="predicted"/>
<evidence type="ECO:0000313" key="1">
    <source>
        <dbReference type="EMBL" id="CAD7651573.1"/>
    </source>
</evidence>
<organism evidence="1">
    <name type="scientific">Oppiella nova</name>
    <dbReference type="NCBI Taxonomy" id="334625"/>
    <lineage>
        <taxon>Eukaryota</taxon>
        <taxon>Metazoa</taxon>
        <taxon>Ecdysozoa</taxon>
        <taxon>Arthropoda</taxon>
        <taxon>Chelicerata</taxon>
        <taxon>Arachnida</taxon>
        <taxon>Acari</taxon>
        <taxon>Acariformes</taxon>
        <taxon>Sarcoptiformes</taxon>
        <taxon>Oribatida</taxon>
        <taxon>Brachypylina</taxon>
        <taxon>Oppioidea</taxon>
        <taxon>Oppiidae</taxon>
        <taxon>Oppiella</taxon>
    </lineage>
</organism>
<gene>
    <name evidence="1" type="ORF">ONB1V03_LOCUS8368</name>
</gene>
<accession>A0A7R9M1Y9</accession>
<name>A0A7R9M1Y9_9ACAR</name>
<protein>
    <submittedName>
        <fullName evidence="1">Uncharacterized protein</fullName>
    </submittedName>
</protein>
<reference evidence="1" key="1">
    <citation type="submission" date="2020-11" db="EMBL/GenBank/DDBJ databases">
        <authorList>
            <person name="Tran Van P."/>
        </authorList>
    </citation>
    <scope>NUCLEOTIDE SEQUENCE</scope>
</reference>
<dbReference type="EMBL" id="CAJPVJ010004751">
    <property type="protein sequence ID" value="CAG2168884.1"/>
    <property type="molecule type" value="Genomic_DNA"/>
</dbReference>
<keyword evidence="2" id="KW-1185">Reference proteome</keyword>
<dbReference type="EMBL" id="OC919576">
    <property type="protein sequence ID" value="CAD7651573.1"/>
    <property type="molecule type" value="Genomic_DNA"/>
</dbReference>
<sequence length="276" mass="30619">MPVTNELSSDARNSMAFAMSVGSPIRPNGSARKVETYLYGISKLSGNKYGIDVCDGYKAGDWLGIGCRHEIVYDSSAPEHDDKIESVTFFKDNYLFLRSFDERYPVKGIDAQETEVGPLMDYVVITNYTGGANNETAGWYTCTVELIDYHVACESSARQVSTFLYRISKLSGDKVYIDDCDGYKVVPERNDEMLSVNFFKDDIPFLIIDNQGNVTKMTFITLDSSHPVKGIDLGKVELDMFKDYAVLTNTTGGANNETAGGYSCLVNLPVPYSDLF</sequence>
<evidence type="ECO:0000313" key="2">
    <source>
        <dbReference type="Proteomes" id="UP000728032"/>
    </source>
</evidence>